<dbReference type="Proteomes" id="UP000280296">
    <property type="component" value="Unassembled WGS sequence"/>
</dbReference>
<dbReference type="EMBL" id="RYZH01000069">
    <property type="protein sequence ID" value="RUL82785.1"/>
    <property type="molecule type" value="Genomic_DNA"/>
</dbReference>
<dbReference type="Pfam" id="PF07587">
    <property type="entry name" value="PSD1"/>
    <property type="match status" value="1"/>
</dbReference>
<evidence type="ECO:0000313" key="6">
    <source>
        <dbReference type="EMBL" id="RUL82785.1"/>
    </source>
</evidence>
<reference evidence="6 7" key="1">
    <citation type="submission" date="2018-12" db="EMBL/GenBank/DDBJ databases">
        <authorList>
            <person name="Toschakov S.V."/>
        </authorList>
    </citation>
    <scope>NUCLEOTIDE SEQUENCE [LARGE SCALE GENOMIC DNA]</scope>
    <source>
        <strain evidence="6 7">GM2012</strain>
    </source>
</reference>
<proteinExistence type="predicted"/>
<dbReference type="InterPro" id="IPR006558">
    <property type="entry name" value="LamG-like"/>
</dbReference>
<comment type="caution">
    <text evidence="6">The sequence shown here is derived from an EMBL/GenBank/DDBJ whole genome shotgun (WGS) entry which is preliminary data.</text>
</comment>
<feature type="coiled-coil region" evidence="3">
    <location>
        <begin position="399"/>
        <end position="426"/>
    </location>
</feature>
<dbReference type="SMART" id="SM00560">
    <property type="entry name" value="LamGL"/>
    <property type="match status" value="1"/>
</dbReference>
<dbReference type="InterPro" id="IPR011429">
    <property type="entry name" value="Cyt_c_Planctomycete-type"/>
</dbReference>
<feature type="domain" description="LamG-like jellyroll fold" evidence="5">
    <location>
        <begin position="507"/>
        <end position="651"/>
    </location>
</feature>
<keyword evidence="3" id="KW-0175">Coiled coil</keyword>
<feature type="region of interest" description="Disordered" evidence="4">
    <location>
        <begin position="897"/>
        <end position="919"/>
    </location>
</feature>
<dbReference type="Pfam" id="PF07583">
    <property type="entry name" value="PSCyt2"/>
    <property type="match status" value="1"/>
</dbReference>
<dbReference type="Gene3D" id="2.60.120.200">
    <property type="match status" value="1"/>
</dbReference>
<dbReference type="Pfam" id="PF07635">
    <property type="entry name" value="PSCyt1"/>
    <property type="match status" value="1"/>
</dbReference>
<keyword evidence="1" id="KW-0732">Signal</keyword>
<dbReference type="GO" id="GO:0009055">
    <property type="term" value="F:electron transfer activity"/>
    <property type="evidence" value="ECO:0007669"/>
    <property type="project" value="InterPro"/>
</dbReference>
<evidence type="ECO:0000259" key="5">
    <source>
        <dbReference type="SMART" id="SM00560"/>
    </source>
</evidence>
<dbReference type="InterPro" id="IPR011444">
    <property type="entry name" value="DUF1549"/>
</dbReference>
<name>A0A432MDI2_9BACT</name>
<dbReference type="InterPro" id="IPR036909">
    <property type="entry name" value="Cyt_c-like_dom_sf"/>
</dbReference>
<protein>
    <submittedName>
        <fullName evidence="6">DUF1553 domain-containing protein</fullName>
    </submittedName>
</protein>
<gene>
    <name evidence="6" type="ORF">TsocGM_23265</name>
</gene>
<keyword evidence="7" id="KW-1185">Reference proteome</keyword>
<dbReference type="OrthoDB" id="127107at2"/>
<dbReference type="InterPro" id="IPR022655">
    <property type="entry name" value="DUF1553"/>
</dbReference>
<evidence type="ECO:0000256" key="2">
    <source>
        <dbReference type="ARBA" id="ARBA00023157"/>
    </source>
</evidence>
<keyword evidence="2" id="KW-1015">Disulfide bond</keyword>
<evidence type="ECO:0000256" key="4">
    <source>
        <dbReference type="SAM" id="MobiDB-lite"/>
    </source>
</evidence>
<dbReference type="AlphaFoldDB" id="A0A432MDI2"/>
<dbReference type="SUPFAM" id="SSF49899">
    <property type="entry name" value="Concanavalin A-like lectins/glucanases"/>
    <property type="match status" value="1"/>
</dbReference>
<evidence type="ECO:0000313" key="7">
    <source>
        <dbReference type="Proteomes" id="UP000280296"/>
    </source>
</evidence>
<evidence type="ECO:0000256" key="3">
    <source>
        <dbReference type="SAM" id="Coils"/>
    </source>
</evidence>
<sequence>MVRTGNESKTGTTRRNARLAAIVLGLCCGGAVSVPGPIARGEGPGDRVDFGREIRPILSDACFHCHGPDSETRKAGLRLDLPEGVFGETASGAVPIVPGDLDASELYWRITTDDEFSKMPPPDSGRSLDPGQIDRLSRWIEQGAEWTQHWSFVPIGEVPIPEVEDENWPANPIDRFVLARLEAEGLRPSPEADRERLIRRVTLDLTGLPPTVAEIDAFLADDRPGAYERLVDRLLASPRFGEHRAIGWLDLARYADTYGYQADVYRAVWPWRDWVVRAINQNMPYDDFITWQLAGDLLPDAGREQILATTFNRLHRMTNEGGSIEEEFRVEYVADRTDTFGTAVLGLTLGCARCHDHKYDPISQKNYYELASFFDNIDESGLYSHFTDAIPTPTLMLYEGDQERRVQELEGRIREAEADLASFTEGRRAAFEEWLAGGGREPVLVGQIGAFSLDEAEGETVANQANPEAPGKLVEGPEAVEGKLGGGLRLDGEDSLVLPMGNFTRDEPFSVALWARTPDVKDRAVIFHRSRAWTDAGSRGYQLLIEEGRLSVSLVHFWPGNAIGIRAIDPMPIDEWVHVAVTYDGSSRADGITLYVNGEPASCETVRDGLAKNITGGGGDELTFGQRFRDRGFKGGMIDEIHVFERELTGIEVAHLADGNALIAALATPPDQLSESDRERLFSYFLANCDEAYRDRLEALEALRKERSALVDSIPEIMVMREMAEPRPTFLLERGAYDARGEQVESATPESLPPFPAGAPRNRLGLARWLTDPGHPLTARVAVNRFWAALFGRGLVATPEDFGNQGRAPTHPELLDWLSRSFIESGWDVKRLFKQIVMSSTYRQDSAATSELREIDPENLLLARGPSHRLRAETIRDTALAASGLLVERIGGPPVKPYQPPGIWEENSGQTYERDRGEGSRRRSLYTYWKRTAPPPSMITLDASAREVCTVDRPITATPLQALLLLNDPQYVEAARVLASRAFHEDETLEGRIAFAFRSLTGRAPSPGEADVLAELYREQLDEFRSGRADAEAFLAIGDEPRDPEIDPAEQASFAVLAQALFNHDECQMKR</sequence>
<accession>A0A432MDI2</accession>
<evidence type="ECO:0000256" key="1">
    <source>
        <dbReference type="ARBA" id="ARBA00022729"/>
    </source>
</evidence>
<dbReference type="Pfam" id="PF13385">
    <property type="entry name" value="Laminin_G_3"/>
    <property type="match status" value="1"/>
</dbReference>
<dbReference type="GO" id="GO:0020037">
    <property type="term" value="F:heme binding"/>
    <property type="evidence" value="ECO:0007669"/>
    <property type="project" value="InterPro"/>
</dbReference>
<organism evidence="6 7">
    <name type="scientific">Tautonia sociabilis</name>
    <dbReference type="NCBI Taxonomy" id="2080755"/>
    <lineage>
        <taxon>Bacteria</taxon>
        <taxon>Pseudomonadati</taxon>
        <taxon>Planctomycetota</taxon>
        <taxon>Planctomycetia</taxon>
        <taxon>Isosphaerales</taxon>
        <taxon>Isosphaeraceae</taxon>
        <taxon>Tautonia</taxon>
    </lineage>
</organism>
<reference evidence="6 7" key="2">
    <citation type="submission" date="2019-01" db="EMBL/GenBank/DDBJ databases">
        <title>Tautonia sociabilis, a novel thermotolerant planctomycete of Isosphaeraceae family, isolated from a 4000 m deep subterranean habitat.</title>
        <authorList>
            <person name="Kovaleva O.L."/>
            <person name="Elcheninov A.G."/>
            <person name="Van Heerden E."/>
            <person name="Toshchakov S.V."/>
            <person name="Novikov A."/>
            <person name="Bonch-Osmolovskaya E.A."/>
            <person name="Kublanov I.V."/>
        </authorList>
    </citation>
    <scope>NUCLEOTIDE SEQUENCE [LARGE SCALE GENOMIC DNA]</scope>
    <source>
        <strain evidence="6 7">GM2012</strain>
    </source>
</reference>
<dbReference type="SUPFAM" id="SSF46626">
    <property type="entry name" value="Cytochrome c"/>
    <property type="match status" value="1"/>
</dbReference>
<dbReference type="InterPro" id="IPR013320">
    <property type="entry name" value="ConA-like_dom_sf"/>
</dbReference>
<dbReference type="PANTHER" id="PTHR35889:SF3">
    <property type="entry name" value="F-BOX DOMAIN-CONTAINING PROTEIN"/>
    <property type="match status" value="1"/>
</dbReference>
<dbReference type="PANTHER" id="PTHR35889">
    <property type="entry name" value="CYCLOINULO-OLIGOSACCHARIDE FRUCTANOTRANSFERASE-RELATED"/>
    <property type="match status" value="1"/>
</dbReference>